<sequence>MPFLVRFLLRHAAIGIGVAAVFVALLVAFDVAHLASLFAHSPDGWLALGVLTVALGITFGSVQMGFAVMLMDDEDGPPSGRRARLTRLVPKLARVHARR</sequence>
<evidence type="ECO:0000256" key="1">
    <source>
        <dbReference type="SAM" id="Phobius"/>
    </source>
</evidence>
<gene>
    <name evidence="3" type="ORF">GGQ86_002224</name>
    <name evidence="2" type="ORF">XFLAVUS301_01670</name>
</gene>
<reference evidence="2" key="1">
    <citation type="submission" date="2022-12" db="EMBL/GenBank/DDBJ databases">
        <title>Reference genome sequencing for broad-spectrum identification of bacterial and archaeal isolates by mass spectrometry.</title>
        <authorList>
            <person name="Sekiguchi Y."/>
            <person name="Tourlousse D.M."/>
        </authorList>
    </citation>
    <scope>NUCLEOTIDE SEQUENCE</scope>
    <source>
        <strain evidence="2">301</strain>
    </source>
</reference>
<comment type="caution">
    <text evidence="2">The sequence shown here is derived from an EMBL/GenBank/DDBJ whole genome shotgun (WGS) entry which is preliminary data.</text>
</comment>
<keyword evidence="1" id="KW-0472">Membrane</keyword>
<evidence type="ECO:0000313" key="2">
    <source>
        <dbReference type="EMBL" id="GLI20493.1"/>
    </source>
</evidence>
<organism evidence="2 4">
    <name type="scientific">Xanthobacter flavus</name>
    <dbReference type="NCBI Taxonomy" id="281"/>
    <lineage>
        <taxon>Bacteria</taxon>
        <taxon>Pseudomonadati</taxon>
        <taxon>Pseudomonadota</taxon>
        <taxon>Alphaproteobacteria</taxon>
        <taxon>Hyphomicrobiales</taxon>
        <taxon>Xanthobacteraceae</taxon>
        <taxon>Xanthobacter</taxon>
    </lineage>
</organism>
<dbReference type="EMBL" id="JAVDPY010000003">
    <property type="protein sequence ID" value="MDR6333754.1"/>
    <property type="molecule type" value="Genomic_DNA"/>
</dbReference>
<feature type="transmembrane region" description="Helical" evidence="1">
    <location>
        <begin position="12"/>
        <end position="39"/>
    </location>
</feature>
<proteinExistence type="predicted"/>
<protein>
    <submittedName>
        <fullName evidence="2">Uncharacterized protein</fullName>
    </submittedName>
</protein>
<dbReference type="GeneID" id="95760959"/>
<keyword evidence="5" id="KW-1185">Reference proteome</keyword>
<dbReference type="EMBL" id="BSDO01000001">
    <property type="protein sequence ID" value="GLI20493.1"/>
    <property type="molecule type" value="Genomic_DNA"/>
</dbReference>
<keyword evidence="1" id="KW-1133">Transmembrane helix</keyword>
<dbReference type="RefSeq" id="WP_169124915.1">
    <property type="nucleotide sequence ID" value="NZ_BSDO01000001.1"/>
</dbReference>
<evidence type="ECO:0000313" key="4">
    <source>
        <dbReference type="Proteomes" id="UP001144397"/>
    </source>
</evidence>
<feature type="transmembrane region" description="Helical" evidence="1">
    <location>
        <begin position="45"/>
        <end position="71"/>
    </location>
</feature>
<name>A0A9W6FK29_XANFL</name>
<evidence type="ECO:0000313" key="5">
    <source>
        <dbReference type="Proteomes" id="UP001245370"/>
    </source>
</evidence>
<dbReference type="AlphaFoldDB" id="A0A9W6FK29"/>
<accession>A0A9W6FK29</accession>
<dbReference type="Proteomes" id="UP001144397">
    <property type="component" value="Unassembled WGS sequence"/>
</dbReference>
<evidence type="ECO:0000313" key="3">
    <source>
        <dbReference type="EMBL" id="MDR6333754.1"/>
    </source>
</evidence>
<keyword evidence="1" id="KW-0812">Transmembrane</keyword>
<reference evidence="3 5" key="2">
    <citation type="submission" date="2023-07" db="EMBL/GenBank/DDBJ databases">
        <title>Genomic Encyclopedia of Type Strains, Phase IV (KMG-IV): sequencing the most valuable type-strain genomes for metagenomic binning, comparative biology and taxonomic classification.</title>
        <authorList>
            <person name="Goeker M."/>
        </authorList>
    </citation>
    <scope>NUCLEOTIDE SEQUENCE [LARGE SCALE GENOMIC DNA]</scope>
    <source>
        <strain evidence="3 5">DSM 338</strain>
    </source>
</reference>
<dbReference type="Proteomes" id="UP001245370">
    <property type="component" value="Unassembled WGS sequence"/>
</dbReference>